<gene>
    <name evidence="2" type="ORF">PARMNEM_LOCUS11885</name>
</gene>
<protein>
    <submittedName>
        <fullName evidence="2">Uncharacterized protein</fullName>
    </submittedName>
</protein>
<evidence type="ECO:0000313" key="2">
    <source>
        <dbReference type="EMBL" id="CAK1591710.1"/>
    </source>
</evidence>
<dbReference type="AlphaFoldDB" id="A0AAV1L8G2"/>
<feature type="compositionally biased region" description="Pro residues" evidence="1">
    <location>
        <begin position="186"/>
        <end position="198"/>
    </location>
</feature>
<organism evidence="2 3">
    <name type="scientific">Parnassius mnemosyne</name>
    <name type="common">clouded apollo</name>
    <dbReference type="NCBI Taxonomy" id="213953"/>
    <lineage>
        <taxon>Eukaryota</taxon>
        <taxon>Metazoa</taxon>
        <taxon>Ecdysozoa</taxon>
        <taxon>Arthropoda</taxon>
        <taxon>Hexapoda</taxon>
        <taxon>Insecta</taxon>
        <taxon>Pterygota</taxon>
        <taxon>Neoptera</taxon>
        <taxon>Endopterygota</taxon>
        <taxon>Lepidoptera</taxon>
        <taxon>Glossata</taxon>
        <taxon>Ditrysia</taxon>
        <taxon>Papilionoidea</taxon>
        <taxon>Papilionidae</taxon>
        <taxon>Parnassiinae</taxon>
        <taxon>Parnassini</taxon>
        <taxon>Parnassius</taxon>
        <taxon>Driopa</taxon>
    </lineage>
</organism>
<reference evidence="2 3" key="1">
    <citation type="submission" date="2023-11" db="EMBL/GenBank/DDBJ databases">
        <authorList>
            <person name="Hedman E."/>
            <person name="Englund M."/>
            <person name="Stromberg M."/>
            <person name="Nyberg Akerstrom W."/>
            <person name="Nylinder S."/>
            <person name="Jareborg N."/>
            <person name="Kallberg Y."/>
            <person name="Kronander E."/>
        </authorList>
    </citation>
    <scope>NUCLEOTIDE SEQUENCE [LARGE SCALE GENOMIC DNA]</scope>
</reference>
<accession>A0AAV1L8G2</accession>
<keyword evidence="3" id="KW-1185">Reference proteome</keyword>
<name>A0AAV1L8G2_9NEOP</name>
<feature type="compositionally biased region" description="Low complexity" evidence="1">
    <location>
        <begin position="228"/>
        <end position="238"/>
    </location>
</feature>
<comment type="caution">
    <text evidence="2">The sequence shown here is derived from an EMBL/GenBank/DDBJ whole genome shotgun (WGS) entry which is preliminary data.</text>
</comment>
<evidence type="ECO:0000256" key="1">
    <source>
        <dbReference type="SAM" id="MobiDB-lite"/>
    </source>
</evidence>
<proteinExistence type="predicted"/>
<dbReference type="Proteomes" id="UP001314205">
    <property type="component" value="Unassembled WGS sequence"/>
</dbReference>
<evidence type="ECO:0000313" key="3">
    <source>
        <dbReference type="Proteomes" id="UP001314205"/>
    </source>
</evidence>
<feature type="region of interest" description="Disordered" evidence="1">
    <location>
        <begin position="186"/>
        <end position="240"/>
    </location>
</feature>
<sequence length="320" mass="35786">MESTILFNATNSIGPIFEMTYTPKDGTFHTDNDGFENASDYIIRNEPMSIIVNTGNTAVRSVTCVKSNTKIYNEATVDNITIRRLYTNAQQYFMGSIGVGIIQLLNKDGSLEDVILNIIVETTIDIECISHGTNLLMGKYSRVQPNTLFTGLAIDKYNWNNRYTVAGAPVVDAGDVVHVAIEERPPTPLEPQQPQPPPPDREQQPQPQPQPGPSRAGKRKKEEHPEAKASSSKQQKQAWYSDGEHVVINKERVIYVKAEKIPGKKIITSNMSDEEKLAIAEENERIRQAGTTIGRNRNIKKDIFNGEIFKLGYTGTRILR</sequence>
<dbReference type="EMBL" id="CAVLGL010000087">
    <property type="protein sequence ID" value="CAK1591710.1"/>
    <property type="molecule type" value="Genomic_DNA"/>
</dbReference>